<dbReference type="GO" id="GO:0005829">
    <property type="term" value="C:cytosol"/>
    <property type="evidence" value="ECO:0007669"/>
    <property type="project" value="TreeGrafter"/>
</dbReference>
<dbReference type="GeneID" id="28851108"/>
<keyword evidence="2" id="KW-1185">Reference proteome</keyword>
<comment type="caution">
    <text evidence="1">The sequence shown here is derived from an EMBL/GenBank/DDBJ whole genome shotgun (WGS) entry which is preliminary data.</text>
</comment>
<dbReference type="PANTHER" id="PTHR14614">
    <property type="entry name" value="HEPATOCELLULAR CARCINOMA-ASSOCIATED ANTIGEN"/>
    <property type="match status" value="1"/>
</dbReference>
<dbReference type="InterPro" id="IPR029063">
    <property type="entry name" value="SAM-dependent_MTases_sf"/>
</dbReference>
<dbReference type="OrthoDB" id="433955at2759"/>
<protein>
    <submittedName>
        <fullName evidence="1">S-adenosylmethionine-dependent methyltransferase-like protein</fullName>
    </submittedName>
</protein>
<dbReference type="Gene3D" id="3.40.50.150">
    <property type="entry name" value="Vaccinia Virus protein VP39"/>
    <property type="match status" value="1"/>
</dbReference>
<dbReference type="STRING" id="1380566.A0A179FMS9"/>
<sequence>MDAFDLPQIYTKPSYDILLTTLENLHLQPPVWNRRSLEQESLAAHRQAHTTRYISSIISSPLSWLSDDQRETIWDLAARRMSERCGRTAMGEIVRRWPFEASDSAAAYEPFELVIREPALTGDSLGFKTWGSSYVLAQHLPTLGARSLFKLFDESLGEEPPSVLELGSGTGLLGLAAAVLWKVHVCLSDLPGIMENLKGNVDGNRGLVEARGGRVDAGMLTWGGGEEEVDMGLFGVQNQFKVVLAADPMYDDNHPSLLASAIGQHLAMGTESRAVVMVPLRDGTTVRLRDAFKRAMLELEGPLYVVEEDELVGQDDWAGDEEEGCVRCWLGVFSRGLSS</sequence>
<dbReference type="EMBL" id="LSBJ02000004">
    <property type="protein sequence ID" value="OAQ66892.1"/>
    <property type="molecule type" value="Genomic_DNA"/>
</dbReference>
<dbReference type="KEGG" id="pchm:VFPPC_08397"/>
<dbReference type="SUPFAM" id="SSF53335">
    <property type="entry name" value="S-adenosyl-L-methionine-dependent methyltransferases"/>
    <property type="match status" value="1"/>
</dbReference>
<organism evidence="1 2">
    <name type="scientific">Pochonia chlamydosporia 170</name>
    <dbReference type="NCBI Taxonomy" id="1380566"/>
    <lineage>
        <taxon>Eukaryota</taxon>
        <taxon>Fungi</taxon>
        <taxon>Dikarya</taxon>
        <taxon>Ascomycota</taxon>
        <taxon>Pezizomycotina</taxon>
        <taxon>Sordariomycetes</taxon>
        <taxon>Hypocreomycetidae</taxon>
        <taxon>Hypocreales</taxon>
        <taxon>Clavicipitaceae</taxon>
        <taxon>Pochonia</taxon>
    </lineage>
</organism>
<dbReference type="InterPro" id="IPR019410">
    <property type="entry name" value="Methyltransf_16"/>
</dbReference>
<dbReference type="Proteomes" id="UP000078397">
    <property type="component" value="Unassembled WGS sequence"/>
</dbReference>
<dbReference type="AlphaFoldDB" id="A0A179FMS9"/>
<dbReference type="Pfam" id="PF10294">
    <property type="entry name" value="Methyltransf_16"/>
    <property type="match status" value="1"/>
</dbReference>
<dbReference type="GO" id="GO:0032259">
    <property type="term" value="P:methylation"/>
    <property type="evidence" value="ECO:0007669"/>
    <property type="project" value="UniProtKB-KW"/>
</dbReference>
<evidence type="ECO:0000313" key="1">
    <source>
        <dbReference type="EMBL" id="OAQ66892.1"/>
    </source>
</evidence>
<name>A0A179FMS9_METCM</name>
<dbReference type="GO" id="GO:0008757">
    <property type="term" value="F:S-adenosylmethionine-dependent methyltransferase activity"/>
    <property type="evidence" value="ECO:0007669"/>
    <property type="project" value="UniProtKB-ARBA"/>
</dbReference>
<accession>A0A179FMS9</accession>
<dbReference type="RefSeq" id="XP_018143979.1">
    <property type="nucleotide sequence ID" value="XM_018287114.1"/>
</dbReference>
<reference evidence="1 2" key="1">
    <citation type="journal article" date="2016" name="PLoS Pathog.">
        <title>Biosynthesis of antibiotic leucinostatins in bio-control fungus Purpureocillium lilacinum and their inhibition on phytophthora revealed by genome mining.</title>
        <authorList>
            <person name="Wang G."/>
            <person name="Liu Z."/>
            <person name="Lin R."/>
            <person name="Li E."/>
            <person name="Mao Z."/>
            <person name="Ling J."/>
            <person name="Yang Y."/>
            <person name="Yin W.B."/>
            <person name="Xie B."/>
        </authorList>
    </citation>
    <scope>NUCLEOTIDE SEQUENCE [LARGE SCALE GENOMIC DNA]</scope>
    <source>
        <strain evidence="1">170</strain>
    </source>
</reference>
<proteinExistence type="predicted"/>
<dbReference type="PANTHER" id="PTHR14614:SF156">
    <property type="entry name" value="PROTEIN-LYSINE N-METHYLTRANSFERASE EFM2"/>
    <property type="match status" value="1"/>
</dbReference>
<evidence type="ECO:0000313" key="2">
    <source>
        <dbReference type="Proteomes" id="UP000078397"/>
    </source>
</evidence>
<gene>
    <name evidence="1" type="ORF">VFPPC_08397</name>
</gene>